<evidence type="ECO:0000313" key="3">
    <source>
        <dbReference type="Proteomes" id="UP000018850"/>
    </source>
</evidence>
<dbReference type="Proteomes" id="UP000018850">
    <property type="component" value="Unassembled WGS sequence"/>
</dbReference>
<reference evidence="3" key="1">
    <citation type="submission" date="2013-11" db="EMBL/GenBank/DDBJ databases">
        <title>Draft genome sequence from a member of Zhouia, isolated tidal flat.</title>
        <authorList>
            <person name="Jin H."/>
            <person name="Jeon C.O."/>
        </authorList>
    </citation>
    <scope>NUCLEOTIDE SEQUENCE [LARGE SCALE GENOMIC DNA]</scope>
    <source>
        <strain evidence="3">AD3</strain>
    </source>
</reference>
<keyword evidence="1" id="KW-0812">Transmembrane</keyword>
<evidence type="ECO:0000256" key="1">
    <source>
        <dbReference type="SAM" id="Phobius"/>
    </source>
</evidence>
<protein>
    <recommendedName>
        <fullName evidence="4">DUF2752 domain-containing protein</fullName>
    </recommendedName>
</protein>
<dbReference type="Pfam" id="PF10825">
    <property type="entry name" value="DUF2752"/>
    <property type="match status" value="1"/>
</dbReference>
<accession>W2US07</accession>
<keyword evidence="1" id="KW-0472">Membrane</keyword>
<dbReference type="EMBL" id="AYXY01000019">
    <property type="protein sequence ID" value="ETN96117.1"/>
    <property type="molecule type" value="Genomic_DNA"/>
</dbReference>
<dbReference type="InterPro" id="IPR021215">
    <property type="entry name" value="DUF2752"/>
</dbReference>
<gene>
    <name evidence="2" type="ORF">P278_18390</name>
</gene>
<dbReference type="AlphaFoldDB" id="W2US07"/>
<proteinExistence type="predicted"/>
<comment type="caution">
    <text evidence="2">The sequence shown here is derived from an EMBL/GenBank/DDBJ whole genome shotgun (WGS) entry which is preliminary data.</text>
</comment>
<dbReference type="eggNOG" id="ENOG5032Y7G">
    <property type="taxonomic scope" value="Bacteria"/>
</dbReference>
<evidence type="ECO:0000313" key="2">
    <source>
        <dbReference type="EMBL" id="ETN96117.1"/>
    </source>
</evidence>
<evidence type="ECO:0008006" key="4">
    <source>
        <dbReference type="Google" id="ProtNLM"/>
    </source>
</evidence>
<dbReference type="STRING" id="376730.SAMN04487906_0519"/>
<feature type="transmembrane region" description="Helical" evidence="1">
    <location>
        <begin position="45"/>
        <end position="66"/>
    </location>
</feature>
<name>W2US07_9FLAO</name>
<keyword evidence="1" id="KW-1133">Transmembrane helix</keyword>
<keyword evidence="3" id="KW-1185">Reference proteome</keyword>
<sequence length="108" mass="12351">MSQIDFFPKCPFHSLTSLHCPGCGSQRAIHDYLNGNVVNGLKHNLLIPVVAFVLLYHLYVSLFKLINKKAPQRNLLDHPKFSLIILIIVLSFWVFRNIPVAPFHYLAP</sequence>
<reference evidence="2 3" key="2">
    <citation type="journal article" date="2016" name="Genome Announc.">
        <title>Draft Genome Sequence of Zhouia amylolytica AD3, Isolated from Tidal Flat Sediment.</title>
        <authorList>
            <person name="Jia B."/>
            <person name="Jin H.M."/>
            <person name="Lee H.J."/>
            <person name="Jeon C.O."/>
        </authorList>
    </citation>
    <scope>NUCLEOTIDE SEQUENCE [LARGE SCALE GENOMIC DNA]</scope>
    <source>
        <strain evidence="2 3">AD3</strain>
    </source>
</reference>
<organism evidence="2 3">
    <name type="scientific">Zhouia amylolytica AD3</name>
    <dbReference type="NCBI Taxonomy" id="1286632"/>
    <lineage>
        <taxon>Bacteria</taxon>
        <taxon>Pseudomonadati</taxon>
        <taxon>Bacteroidota</taxon>
        <taxon>Flavobacteriia</taxon>
        <taxon>Flavobacteriales</taxon>
        <taxon>Flavobacteriaceae</taxon>
        <taxon>Zhouia</taxon>
    </lineage>
</organism>
<feature type="transmembrane region" description="Helical" evidence="1">
    <location>
        <begin position="78"/>
        <end position="95"/>
    </location>
</feature>
<dbReference type="RefSeq" id="WP_161808356.1">
    <property type="nucleotide sequence ID" value="NZ_AYXY01000019.1"/>
</dbReference>